<accession>A0ACB6RN11</accession>
<gene>
    <name evidence="1" type="ORF">BU25DRAFT_298512</name>
</gene>
<protein>
    <submittedName>
        <fullName evidence="1">Uncharacterized protein</fullName>
    </submittedName>
</protein>
<evidence type="ECO:0000313" key="2">
    <source>
        <dbReference type="Proteomes" id="UP000799754"/>
    </source>
</evidence>
<name>A0ACB6RN11_9PLEO</name>
<evidence type="ECO:0000313" key="1">
    <source>
        <dbReference type="EMBL" id="KAF2623128.1"/>
    </source>
</evidence>
<organism evidence="1 2">
    <name type="scientific">Macroventuria anomochaeta</name>
    <dbReference type="NCBI Taxonomy" id="301207"/>
    <lineage>
        <taxon>Eukaryota</taxon>
        <taxon>Fungi</taxon>
        <taxon>Dikarya</taxon>
        <taxon>Ascomycota</taxon>
        <taxon>Pezizomycotina</taxon>
        <taxon>Dothideomycetes</taxon>
        <taxon>Pleosporomycetidae</taxon>
        <taxon>Pleosporales</taxon>
        <taxon>Pleosporineae</taxon>
        <taxon>Didymellaceae</taxon>
        <taxon>Macroventuria</taxon>
    </lineage>
</organism>
<comment type="caution">
    <text evidence="1">The sequence shown here is derived from an EMBL/GenBank/DDBJ whole genome shotgun (WGS) entry which is preliminary data.</text>
</comment>
<dbReference type="EMBL" id="MU006739">
    <property type="protein sequence ID" value="KAF2623128.1"/>
    <property type="molecule type" value="Genomic_DNA"/>
</dbReference>
<feature type="non-terminal residue" evidence="1">
    <location>
        <position position="1"/>
    </location>
</feature>
<sequence length="84" mass="10042">ISKYISKKLTFRRDRLNAVSSIARLISRSLDEIFRPKEYLAELWFEPDLNNCWKMKDPTETFNEMMKVLKSEETYCAPSWSWAS</sequence>
<proteinExistence type="predicted"/>
<reference evidence="1" key="1">
    <citation type="journal article" date="2020" name="Stud. Mycol.">
        <title>101 Dothideomycetes genomes: a test case for predicting lifestyles and emergence of pathogens.</title>
        <authorList>
            <person name="Haridas S."/>
            <person name="Albert R."/>
            <person name="Binder M."/>
            <person name="Bloem J."/>
            <person name="Labutti K."/>
            <person name="Salamov A."/>
            <person name="Andreopoulos B."/>
            <person name="Baker S."/>
            <person name="Barry K."/>
            <person name="Bills G."/>
            <person name="Bluhm B."/>
            <person name="Cannon C."/>
            <person name="Castanera R."/>
            <person name="Culley D."/>
            <person name="Daum C."/>
            <person name="Ezra D."/>
            <person name="Gonzalez J."/>
            <person name="Henrissat B."/>
            <person name="Kuo A."/>
            <person name="Liang C."/>
            <person name="Lipzen A."/>
            <person name="Lutzoni F."/>
            <person name="Magnuson J."/>
            <person name="Mondo S."/>
            <person name="Nolan M."/>
            <person name="Ohm R."/>
            <person name="Pangilinan J."/>
            <person name="Park H.-J."/>
            <person name="Ramirez L."/>
            <person name="Alfaro M."/>
            <person name="Sun H."/>
            <person name="Tritt A."/>
            <person name="Yoshinaga Y."/>
            <person name="Zwiers L.-H."/>
            <person name="Turgeon B."/>
            <person name="Goodwin S."/>
            <person name="Spatafora J."/>
            <person name="Crous P."/>
            <person name="Grigoriev I."/>
        </authorList>
    </citation>
    <scope>NUCLEOTIDE SEQUENCE</scope>
    <source>
        <strain evidence="1">CBS 525.71</strain>
    </source>
</reference>
<keyword evidence="2" id="KW-1185">Reference proteome</keyword>
<dbReference type="Proteomes" id="UP000799754">
    <property type="component" value="Unassembled WGS sequence"/>
</dbReference>
<feature type="non-terminal residue" evidence="1">
    <location>
        <position position="84"/>
    </location>
</feature>